<dbReference type="EMBL" id="JABAHT010001366">
    <property type="protein sequence ID" value="KAF4649311.1"/>
    <property type="molecule type" value="Genomic_DNA"/>
</dbReference>
<sequence>MGTGVCNTDRIGSRSCANIAPSNLLGDCKFGFVVQLYFFRMGQPHGYKSTSKRNPWLRLETFYMTLLLSTRQVAFLRPVGVRCLTDGPLPSHGKAVWMFKDKPHTMADRRIRPSTLKNRSTRKK</sequence>
<evidence type="ECO:0000313" key="1">
    <source>
        <dbReference type="EMBL" id="KAF4649311.1"/>
    </source>
</evidence>
<evidence type="ECO:0000313" key="2">
    <source>
        <dbReference type="Proteomes" id="UP000570595"/>
    </source>
</evidence>
<gene>
    <name evidence="1" type="ORF">FOZ61_001466</name>
</gene>
<organism evidence="1 2">
    <name type="scientific">Perkinsus olseni</name>
    <name type="common">Perkinsus atlanticus</name>
    <dbReference type="NCBI Taxonomy" id="32597"/>
    <lineage>
        <taxon>Eukaryota</taxon>
        <taxon>Sar</taxon>
        <taxon>Alveolata</taxon>
        <taxon>Perkinsozoa</taxon>
        <taxon>Perkinsea</taxon>
        <taxon>Perkinsida</taxon>
        <taxon>Perkinsidae</taxon>
        <taxon>Perkinsus</taxon>
    </lineage>
</organism>
<reference evidence="1 2" key="1">
    <citation type="submission" date="2020-04" db="EMBL/GenBank/DDBJ databases">
        <title>Perkinsus olseni comparative genomics.</title>
        <authorList>
            <person name="Bogema D.R."/>
        </authorList>
    </citation>
    <scope>NUCLEOTIDE SEQUENCE [LARGE SCALE GENOMIC DNA]</scope>
    <source>
        <strain evidence="1">ATCC PRA-179</strain>
    </source>
</reference>
<comment type="caution">
    <text evidence="1">The sequence shown here is derived from an EMBL/GenBank/DDBJ whole genome shotgun (WGS) entry which is preliminary data.</text>
</comment>
<proteinExistence type="predicted"/>
<dbReference type="Proteomes" id="UP000570595">
    <property type="component" value="Unassembled WGS sequence"/>
</dbReference>
<protein>
    <submittedName>
        <fullName evidence="1">Uncharacterized protein</fullName>
    </submittedName>
</protein>
<name>A0A7J6KRX8_PEROL</name>
<accession>A0A7J6KRX8</accession>
<dbReference type="AlphaFoldDB" id="A0A7J6KRX8"/>